<dbReference type="EMBL" id="JACHVZ010000031">
    <property type="protein sequence ID" value="MBB2932722.1"/>
    <property type="molecule type" value="Genomic_DNA"/>
</dbReference>
<dbReference type="Proteomes" id="UP000533533">
    <property type="component" value="Unassembled WGS sequence"/>
</dbReference>
<proteinExistence type="predicted"/>
<evidence type="ECO:0000313" key="6">
    <source>
        <dbReference type="EMBL" id="MBB2932722.1"/>
    </source>
</evidence>
<evidence type="ECO:0000256" key="2">
    <source>
        <dbReference type="ARBA" id="ARBA00022692"/>
    </source>
</evidence>
<name>A0ABR6FZ54_9BURK</name>
<evidence type="ECO:0000313" key="7">
    <source>
        <dbReference type="Proteomes" id="UP000533533"/>
    </source>
</evidence>
<feature type="transmembrane region" description="Helical" evidence="5">
    <location>
        <begin position="62"/>
        <end position="82"/>
    </location>
</feature>
<sequence>MNGLFTAVGGTLENGMSNYVNSVLAALSGAIVPVVTMTVTVWIPAYGFTVIRGEALASVRAFAWRALRVAVILAFALGTGLYQEQAVKAVEAATTGLAAKIHAAAATAGAGNAGCGSVSWGRVTGTSASAICQTLACYDCQIDLVTKSCGEKATHEGMSPAGLVAAAGTWSTGGWLAWAG</sequence>
<feature type="transmembrane region" description="Helical" evidence="5">
    <location>
        <begin position="23"/>
        <end position="50"/>
    </location>
</feature>
<protein>
    <submittedName>
        <fullName evidence="6">Type IV secretion system protein VirB6</fullName>
    </submittedName>
</protein>
<evidence type="ECO:0000256" key="1">
    <source>
        <dbReference type="ARBA" id="ARBA00004141"/>
    </source>
</evidence>
<comment type="caution">
    <text evidence="6">The sequence shown here is derived from an EMBL/GenBank/DDBJ whole genome shotgun (WGS) entry which is preliminary data.</text>
</comment>
<evidence type="ECO:0000256" key="5">
    <source>
        <dbReference type="SAM" id="Phobius"/>
    </source>
</evidence>
<keyword evidence="3 5" id="KW-1133">Transmembrane helix</keyword>
<evidence type="ECO:0000256" key="4">
    <source>
        <dbReference type="ARBA" id="ARBA00023136"/>
    </source>
</evidence>
<keyword evidence="2 5" id="KW-0812">Transmembrane</keyword>
<gene>
    <name evidence="6" type="ORF">FHX59_007210</name>
</gene>
<keyword evidence="4 5" id="KW-0472">Membrane</keyword>
<keyword evidence="7" id="KW-1185">Reference proteome</keyword>
<reference evidence="6 7" key="1">
    <citation type="submission" date="2020-08" db="EMBL/GenBank/DDBJ databases">
        <title>Genomic Encyclopedia of Type Strains, Phase IV (KMG-V): Genome sequencing to study the core and pangenomes of soil and plant-associated prokaryotes.</title>
        <authorList>
            <person name="Whitman W."/>
        </authorList>
    </citation>
    <scope>NUCLEOTIDE SEQUENCE [LARGE SCALE GENOMIC DNA]</scope>
    <source>
        <strain evidence="6 7">SRMrh-85</strain>
    </source>
</reference>
<organism evidence="6 7">
    <name type="scientific">Paraburkholderia silvatlantica</name>
    <dbReference type="NCBI Taxonomy" id="321895"/>
    <lineage>
        <taxon>Bacteria</taxon>
        <taxon>Pseudomonadati</taxon>
        <taxon>Pseudomonadota</taxon>
        <taxon>Betaproteobacteria</taxon>
        <taxon>Burkholderiales</taxon>
        <taxon>Burkholderiaceae</taxon>
        <taxon>Paraburkholderia</taxon>
    </lineage>
</organism>
<accession>A0ABR6FZ54</accession>
<comment type="subcellular location">
    <subcellularLocation>
        <location evidence="1">Membrane</location>
        <topology evidence="1">Multi-pass membrane protein</topology>
    </subcellularLocation>
</comment>
<dbReference type="Pfam" id="PF04610">
    <property type="entry name" value="TrbL"/>
    <property type="match status" value="1"/>
</dbReference>
<dbReference type="InterPro" id="IPR007688">
    <property type="entry name" value="Conjugal_tfr_TrbL/VirB6"/>
</dbReference>
<dbReference type="RefSeq" id="WP_165822948.1">
    <property type="nucleotide sequence ID" value="NZ_JACHVZ010000031.1"/>
</dbReference>
<evidence type="ECO:0000256" key="3">
    <source>
        <dbReference type="ARBA" id="ARBA00022989"/>
    </source>
</evidence>